<feature type="transmembrane region" description="Helical" evidence="6">
    <location>
        <begin position="122"/>
        <end position="144"/>
    </location>
</feature>
<dbReference type="PANTHER" id="PTHR22950:SF680">
    <property type="entry name" value="PROTON-COUPLED AMINO ACID TRANSPORTER 4-LIKE PROTEIN"/>
    <property type="match status" value="1"/>
</dbReference>
<dbReference type="PANTHER" id="PTHR22950">
    <property type="entry name" value="AMINO ACID TRANSPORTER"/>
    <property type="match status" value="1"/>
</dbReference>
<evidence type="ECO:0000259" key="7">
    <source>
        <dbReference type="Pfam" id="PF01490"/>
    </source>
</evidence>
<evidence type="ECO:0000256" key="1">
    <source>
        <dbReference type="ARBA" id="ARBA00004141"/>
    </source>
</evidence>
<name>A0ABQ9FZT9_9NEOP</name>
<sequence length="502" mass="55235">MLRATADRSLDAGDGRRTLVLTLDVEEGKKKKMAQMSSEVSKPKAAETATGETKSEKVSPLNGVFVPDYKALKKKQIDDYDPHLERELDHPTNNTETMLHLLKGSLGTGILAMPNAFYHSGYVVGVVGTIGIALICTYCIHMLVKSGYELSKRKRVAKLSFPETAEAAFMDGPSLFQKIAPYSGHIVNTFLLIYQLGTCCVYVVFISTNIQQVFGEYELNLDVRIFMAIFLLPLILINWVRNLKFLVPLSAVANVVQFVSFGIILYFIADEMNGLDKIEPAGDLAHMPLFIGTVLFALEAVGMILPLENNMKTPKSFGGTFGILNIAMSFIIVLYVGVGLSGYVTFGRAAEGSITLNLPAGNPLAQSVKVMLSAAIFVSHALQCYIAIDITWNHYLLPRLETHRHRAFIEYVVRCCLVLITFLLAVAIPNLELFISLFGALCLSALGIISPAIIETATFWYSRDRSHFYGMLLKNLLITLFGLFGLVVGTYTALAAIVDKFS</sequence>
<feature type="transmembrane region" description="Helical" evidence="6">
    <location>
        <begin position="319"/>
        <end position="344"/>
    </location>
</feature>
<dbReference type="EMBL" id="JARBHB010000017">
    <property type="protein sequence ID" value="KAJ8865750.1"/>
    <property type="molecule type" value="Genomic_DNA"/>
</dbReference>
<evidence type="ECO:0000256" key="3">
    <source>
        <dbReference type="ARBA" id="ARBA00022989"/>
    </source>
</evidence>
<feature type="transmembrane region" description="Helical" evidence="6">
    <location>
        <begin position="186"/>
        <end position="211"/>
    </location>
</feature>
<protein>
    <recommendedName>
        <fullName evidence="7">Amino acid transporter transmembrane domain-containing protein</fullName>
    </recommendedName>
</protein>
<reference evidence="8 9" key="1">
    <citation type="submission" date="2023-02" db="EMBL/GenBank/DDBJ databases">
        <title>LHISI_Scaffold_Assembly.</title>
        <authorList>
            <person name="Stuart O.P."/>
            <person name="Cleave R."/>
            <person name="Magrath M.J.L."/>
            <person name="Mikheyev A.S."/>
        </authorList>
    </citation>
    <scope>NUCLEOTIDE SEQUENCE [LARGE SCALE GENOMIC DNA]</scope>
    <source>
        <strain evidence="8">Daus_M_001</strain>
        <tissue evidence="8">Leg muscle</tissue>
    </source>
</reference>
<feature type="domain" description="Amino acid transporter transmembrane" evidence="7">
    <location>
        <begin position="91"/>
        <end position="493"/>
    </location>
</feature>
<feature type="transmembrane region" description="Helical" evidence="6">
    <location>
        <begin position="408"/>
        <end position="428"/>
    </location>
</feature>
<accession>A0ABQ9FZT9</accession>
<keyword evidence="9" id="KW-1185">Reference proteome</keyword>
<keyword evidence="4 6" id="KW-0472">Membrane</keyword>
<evidence type="ECO:0000313" key="8">
    <source>
        <dbReference type="EMBL" id="KAJ8865750.1"/>
    </source>
</evidence>
<feature type="transmembrane region" description="Helical" evidence="6">
    <location>
        <begin position="247"/>
        <end position="269"/>
    </location>
</feature>
<feature type="region of interest" description="Disordered" evidence="5">
    <location>
        <begin position="31"/>
        <end position="57"/>
    </location>
</feature>
<feature type="transmembrane region" description="Helical" evidence="6">
    <location>
        <begin position="475"/>
        <end position="498"/>
    </location>
</feature>
<proteinExistence type="predicted"/>
<keyword evidence="2 6" id="KW-0812">Transmembrane</keyword>
<gene>
    <name evidence="8" type="ORF">PR048_033271</name>
</gene>
<comment type="caution">
    <text evidence="8">The sequence shown here is derived from an EMBL/GenBank/DDBJ whole genome shotgun (WGS) entry which is preliminary data.</text>
</comment>
<comment type="subcellular location">
    <subcellularLocation>
        <location evidence="1">Membrane</location>
        <topology evidence="1">Multi-pass membrane protein</topology>
    </subcellularLocation>
</comment>
<dbReference type="InterPro" id="IPR013057">
    <property type="entry name" value="AA_transpt_TM"/>
</dbReference>
<feature type="transmembrane region" description="Helical" evidence="6">
    <location>
        <begin position="223"/>
        <end position="240"/>
    </location>
</feature>
<evidence type="ECO:0000313" key="9">
    <source>
        <dbReference type="Proteomes" id="UP001159363"/>
    </source>
</evidence>
<feature type="transmembrane region" description="Helical" evidence="6">
    <location>
        <begin position="434"/>
        <end position="454"/>
    </location>
</feature>
<evidence type="ECO:0000256" key="2">
    <source>
        <dbReference type="ARBA" id="ARBA00022692"/>
    </source>
</evidence>
<evidence type="ECO:0000256" key="5">
    <source>
        <dbReference type="SAM" id="MobiDB-lite"/>
    </source>
</evidence>
<feature type="transmembrane region" description="Helical" evidence="6">
    <location>
        <begin position="364"/>
        <end position="388"/>
    </location>
</feature>
<evidence type="ECO:0000256" key="6">
    <source>
        <dbReference type="SAM" id="Phobius"/>
    </source>
</evidence>
<keyword evidence="3 6" id="KW-1133">Transmembrane helix</keyword>
<organism evidence="8 9">
    <name type="scientific">Dryococelus australis</name>
    <dbReference type="NCBI Taxonomy" id="614101"/>
    <lineage>
        <taxon>Eukaryota</taxon>
        <taxon>Metazoa</taxon>
        <taxon>Ecdysozoa</taxon>
        <taxon>Arthropoda</taxon>
        <taxon>Hexapoda</taxon>
        <taxon>Insecta</taxon>
        <taxon>Pterygota</taxon>
        <taxon>Neoptera</taxon>
        <taxon>Polyneoptera</taxon>
        <taxon>Phasmatodea</taxon>
        <taxon>Verophasmatodea</taxon>
        <taxon>Anareolatae</taxon>
        <taxon>Phasmatidae</taxon>
        <taxon>Eurycanthinae</taxon>
        <taxon>Dryococelus</taxon>
    </lineage>
</organism>
<dbReference type="Pfam" id="PF01490">
    <property type="entry name" value="Aa_trans"/>
    <property type="match status" value="1"/>
</dbReference>
<dbReference type="Proteomes" id="UP001159363">
    <property type="component" value="Chromosome 16"/>
</dbReference>
<feature type="transmembrane region" description="Helical" evidence="6">
    <location>
        <begin position="289"/>
        <end position="307"/>
    </location>
</feature>
<evidence type="ECO:0000256" key="4">
    <source>
        <dbReference type="ARBA" id="ARBA00023136"/>
    </source>
</evidence>